<dbReference type="Gene3D" id="3.40.630.30">
    <property type="match status" value="1"/>
</dbReference>
<evidence type="ECO:0000313" key="3">
    <source>
        <dbReference type="Proteomes" id="UP000520767"/>
    </source>
</evidence>
<dbReference type="AlphaFoldDB" id="A0A7W7Q673"/>
<dbReference type="PANTHER" id="PTHR13170">
    <property type="entry name" value="O-GLCNACASE"/>
    <property type="match status" value="1"/>
</dbReference>
<comment type="caution">
    <text evidence="2">The sequence shown here is derived from an EMBL/GenBank/DDBJ whole genome shotgun (WGS) entry which is preliminary data.</text>
</comment>
<dbReference type="GO" id="GO:0016747">
    <property type="term" value="F:acyltransferase activity, transferring groups other than amino-acyl groups"/>
    <property type="evidence" value="ECO:0007669"/>
    <property type="project" value="InterPro"/>
</dbReference>
<dbReference type="EMBL" id="JACHJQ010000004">
    <property type="protein sequence ID" value="MBB4907704.1"/>
    <property type="molecule type" value="Genomic_DNA"/>
</dbReference>
<dbReference type="InterPro" id="IPR016181">
    <property type="entry name" value="Acyl_CoA_acyltransferase"/>
</dbReference>
<keyword evidence="2" id="KW-0689">Ribosomal protein</keyword>
<proteinExistence type="predicted"/>
<dbReference type="RefSeq" id="WP_221464004.1">
    <property type="nucleotide sequence ID" value="NZ_JACHJQ010000004.1"/>
</dbReference>
<dbReference type="PANTHER" id="PTHR13170:SF16">
    <property type="entry name" value="PROTEIN O-GLCNACASE"/>
    <property type="match status" value="1"/>
</dbReference>
<dbReference type="Proteomes" id="UP000520767">
    <property type="component" value="Unassembled WGS sequence"/>
</dbReference>
<organism evidence="2 3">
    <name type="scientific">Actinophytocola algeriensis</name>
    <dbReference type="NCBI Taxonomy" id="1768010"/>
    <lineage>
        <taxon>Bacteria</taxon>
        <taxon>Bacillati</taxon>
        <taxon>Actinomycetota</taxon>
        <taxon>Actinomycetes</taxon>
        <taxon>Pseudonocardiales</taxon>
        <taxon>Pseudonocardiaceae</taxon>
    </lineage>
</organism>
<evidence type="ECO:0000259" key="1">
    <source>
        <dbReference type="PROSITE" id="PS51186"/>
    </source>
</evidence>
<gene>
    <name evidence="2" type="ORF">FHR82_003946</name>
</gene>
<dbReference type="InterPro" id="IPR051822">
    <property type="entry name" value="Glycosyl_Hydrolase_84"/>
</dbReference>
<keyword evidence="2" id="KW-0687">Ribonucleoprotein</keyword>
<keyword evidence="3" id="KW-1185">Reference proteome</keyword>
<dbReference type="SUPFAM" id="SSF55729">
    <property type="entry name" value="Acyl-CoA N-acyltransferases (Nat)"/>
    <property type="match status" value="1"/>
</dbReference>
<dbReference type="InterPro" id="IPR000182">
    <property type="entry name" value="GNAT_dom"/>
</dbReference>
<dbReference type="GO" id="GO:0005840">
    <property type="term" value="C:ribosome"/>
    <property type="evidence" value="ECO:0007669"/>
    <property type="project" value="UniProtKB-KW"/>
</dbReference>
<evidence type="ECO:0000313" key="2">
    <source>
        <dbReference type="EMBL" id="MBB4907704.1"/>
    </source>
</evidence>
<feature type="domain" description="N-acetyltransferase" evidence="1">
    <location>
        <begin position="65"/>
        <end position="199"/>
    </location>
</feature>
<reference evidence="2 3" key="1">
    <citation type="submission" date="2020-08" db="EMBL/GenBank/DDBJ databases">
        <title>Genomic Encyclopedia of Type Strains, Phase III (KMG-III): the genomes of soil and plant-associated and newly described type strains.</title>
        <authorList>
            <person name="Whitman W."/>
        </authorList>
    </citation>
    <scope>NUCLEOTIDE SEQUENCE [LARGE SCALE GENOMIC DNA]</scope>
    <source>
        <strain evidence="2 3">CECT 8960</strain>
    </source>
</reference>
<sequence>MATKIRKYQPGEERVLYDICLLTGDSGVDATTLYQDPRLLGEVYVGPYLRFAAALALVGVDDSGVAGYVLGVPDTVAFERWCEREWWPELRERYPLGTFPDSSPDDRIVRLIHTPPAASPDVVERYPAHLHIDLLPRLQGKGDGRRLLTALLDGLAAMGAPGIHLGVSLANENAIGFYRRMGFTDVQAYTHSLVMARVL</sequence>
<accession>A0A7W7Q673</accession>
<dbReference type="Pfam" id="PF00583">
    <property type="entry name" value="Acetyltransf_1"/>
    <property type="match status" value="1"/>
</dbReference>
<protein>
    <submittedName>
        <fullName evidence="2">Ribosomal protein S18 acetylase RimI-like enzyme</fullName>
    </submittedName>
</protein>
<name>A0A7W7Q673_9PSEU</name>
<dbReference type="PROSITE" id="PS51186">
    <property type="entry name" value="GNAT"/>
    <property type="match status" value="1"/>
</dbReference>